<dbReference type="InterPro" id="IPR016156">
    <property type="entry name" value="FAD/NAD-linked_Rdtase_dimer_sf"/>
</dbReference>
<evidence type="ECO:0000256" key="8">
    <source>
        <dbReference type="ARBA" id="ARBA00023027"/>
    </source>
</evidence>
<reference evidence="14 15" key="1">
    <citation type="submission" date="2020-08" db="EMBL/GenBank/DDBJ databases">
        <title>Novel species isolated from subtropical streams in China.</title>
        <authorList>
            <person name="Lu H."/>
        </authorList>
    </citation>
    <scope>NUCLEOTIDE SEQUENCE [LARGE SCALE GENOMIC DNA]</scope>
    <source>
        <strain evidence="14 15">FT31W</strain>
    </source>
</reference>
<comment type="cofactor">
    <cofactor evidence="1">
        <name>(R)-lipoate</name>
        <dbReference type="ChEBI" id="CHEBI:83088"/>
    </cofactor>
</comment>
<dbReference type="Pfam" id="PF02852">
    <property type="entry name" value="Pyr_redox_dim"/>
    <property type="match status" value="1"/>
</dbReference>
<dbReference type="Pfam" id="PF07992">
    <property type="entry name" value="Pyr_redox_2"/>
    <property type="match status" value="1"/>
</dbReference>
<proteinExistence type="inferred from homology"/>
<keyword evidence="4 12" id="KW-0285">Flavoprotein</keyword>
<evidence type="ECO:0000256" key="9">
    <source>
        <dbReference type="ARBA" id="ARBA00023157"/>
    </source>
</evidence>
<feature type="domain" description="Lipoyl-binding" evidence="13">
    <location>
        <begin position="3"/>
        <end position="77"/>
    </location>
</feature>
<evidence type="ECO:0000256" key="7">
    <source>
        <dbReference type="ARBA" id="ARBA00023002"/>
    </source>
</evidence>
<dbReference type="GO" id="GO:0004148">
    <property type="term" value="F:dihydrolipoyl dehydrogenase (NADH) activity"/>
    <property type="evidence" value="ECO:0007669"/>
    <property type="project" value="UniProtKB-EC"/>
</dbReference>
<dbReference type="NCBIfam" id="TIGR01350">
    <property type="entry name" value="lipoamide_DH"/>
    <property type="match status" value="1"/>
</dbReference>
<dbReference type="PRINTS" id="PR00368">
    <property type="entry name" value="FADPNR"/>
</dbReference>
<dbReference type="InterPro" id="IPR000089">
    <property type="entry name" value="Biotin_lipoyl"/>
</dbReference>
<dbReference type="Gene3D" id="3.50.50.60">
    <property type="entry name" value="FAD/NAD(P)-binding domain"/>
    <property type="match status" value="2"/>
</dbReference>
<evidence type="ECO:0000256" key="11">
    <source>
        <dbReference type="ARBA" id="ARBA00049187"/>
    </source>
</evidence>
<dbReference type="SUPFAM" id="SSF55424">
    <property type="entry name" value="FAD/NAD-linked reductases, dimerisation (C-terminal) domain"/>
    <property type="match status" value="1"/>
</dbReference>
<dbReference type="PROSITE" id="PS00076">
    <property type="entry name" value="PYRIDINE_REDOX_1"/>
    <property type="match status" value="1"/>
</dbReference>
<dbReference type="EC" id="1.8.1.4" evidence="3 12"/>
<keyword evidence="5" id="KW-0450">Lipoyl</keyword>
<comment type="cofactor">
    <cofactor evidence="12">
        <name>FAD</name>
        <dbReference type="ChEBI" id="CHEBI:57692"/>
    </cofactor>
    <text evidence="12">Binds 1 FAD per subunit.</text>
</comment>
<evidence type="ECO:0000256" key="2">
    <source>
        <dbReference type="ARBA" id="ARBA00007532"/>
    </source>
</evidence>
<dbReference type="SUPFAM" id="SSF51905">
    <property type="entry name" value="FAD/NAD(P)-binding domain"/>
    <property type="match status" value="1"/>
</dbReference>
<dbReference type="Proteomes" id="UP000613113">
    <property type="component" value="Unassembled WGS sequence"/>
</dbReference>
<keyword evidence="10 12" id="KW-0676">Redox-active center</keyword>
<dbReference type="PRINTS" id="PR00411">
    <property type="entry name" value="PNDRDTASEI"/>
</dbReference>
<evidence type="ECO:0000259" key="13">
    <source>
        <dbReference type="PROSITE" id="PS50968"/>
    </source>
</evidence>
<dbReference type="PROSITE" id="PS50968">
    <property type="entry name" value="BIOTINYL_LIPOYL"/>
    <property type="match status" value="2"/>
</dbReference>
<dbReference type="PANTHER" id="PTHR22912">
    <property type="entry name" value="DISULFIDE OXIDOREDUCTASE"/>
    <property type="match status" value="1"/>
</dbReference>
<evidence type="ECO:0000256" key="6">
    <source>
        <dbReference type="ARBA" id="ARBA00022827"/>
    </source>
</evidence>
<dbReference type="InterPro" id="IPR012999">
    <property type="entry name" value="Pyr_OxRdtase_I_AS"/>
</dbReference>
<accession>A0ABR6YRW6</accession>
<evidence type="ECO:0000313" key="15">
    <source>
        <dbReference type="Proteomes" id="UP000613113"/>
    </source>
</evidence>
<evidence type="ECO:0000256" key="3">
    <source>
        <dbReference type="ARBA" id="ARBA00012608"/>
    </source>
</evidence>
<evidence type="ECO:0000256" key="10">
    <source>
        <dbReference type="ARBA" id="ARBA00023284"/>
    </source>
</evidence>
<evidence type="ECO:0000256" key="1">
    <source>
        <dbReference type="ARBA" id="ARBA00001938"/>
    </source>
</evidence>
<comment type="miscellaneous">
    <text evidence="12">The active site is a redox-active disulfide bond.</text>
</comment>
<keyword evidence="7 12" id="KW-0560">Oxidoreductase</keyword>
<dbReference type="InterPro" id="IPR003016">
    <property type="entry name" value="2-oxoA_DH_lipoyl-BS"/>
</dbReference>
<keyword evidence="8 12" id="KW-0520">NAD</keyword>
<protein>
    <recommendedName>
        <fullName evidence="3 12">Dihydrolipoyl dehydrogenase</fullName>
        <ecNumber evidence="3 12">1.8.1.4</ecNumber>
    </recommendedName>
</protein>
<comment type="catalytic activity">
    <reaction evidence="11 12">
        <text>N(6)-[(R)-dihydrolipoyl]-L-lysyl-[protein] + NAD(+) = N(6)-[(R)-lipoyl]-L-lysyl-[protein] + NADH + H(+)</text>
        <dbReference type="Rhea" id="RHEA:15045"/>
        <dbReference type="Rhea" id="RHEA-COMP:10474"/>
        <dbReference type="Rhea" id="RHEA-COMP:10475"/>
        <dbReference type="ChEBI" id="CHEBI:15378"/>
        <dbReference type="ChEBI" id="CHEBI:57540"/>
        <dbReference type="ChEBI" id="CHEBI:57945"/>
        <dbReference type="ChEBI" id="CHEBI:83099"/>
        <dbReference type="ChEBI" id="CHEBI:83100"/>
        <dbReference type="EC" id="1.8.1.4"/>
    </reaction>
</comment>
<dbReference type="CDD" id="cd06849">
    <property type="entry name" value="lipoyl_domain"/>
    <property type="match status" value="2"/>
</dbReference>
<evidence type="ECO:0000256" key="4">
    <source>
        <dbReference type="ARBA" id="ARBA00022630"/>
    </source>
</evidence>
<dbReference type="PANTHER" id="PTHR22912:SF160">
    <property type="entry name" value="DIHYDROLIPOYL DEHYDROGENASE"/>
    <property type="match status" value="1"/>
</dbReference>
<gene>
    <name evidence="14" type="primary">lpdA</name>
    <name evidence="14" type="ORF">H8K27_15455</name>
</gene>
<dbReference type="InterPro" id="IPR036188">
    <property type="entry name" value="FAD/NAD-bd_sf"/>
</dbReference>
<comment type="caution">
    <text evidence="14">The sequence shown here is derived from an EMBL/GenBank/DDBJ whole genome shotgun (WGS) entry which is preliminary data.</text>
</comment>
<dbReference type="Gene3D" id="3.30.390.30">
    <property type="match status" value="1"/>
</dbReference>
<evidence type="ECO:0000256" key="5">
    <source>
        <dbReference type="ARBA" id="ARBA00022823"/>
    </source>
</evidence>
<keyword evidence="9" id="KW-1015">Disulfide bond</keyword>
<comment type="similarity">
    <text evidence="2 12">Belongs to the class-I pyridine nucleotide-disulfide oxidoreductase family.</text>
</comment>
<dbReference type="InterPro" id="IPR006258">
    <property type="entry name" value="Lipoamide_DH"/>
</dbReference>
<name>A0ABR6YRW6_9BURK</name>
<dbReference type="InterPro" id="IPR050151">
    <property type="entry name" value="Class-I_Pyr_Nuc-Dis_Oxidored"/>
</dbReference>
<dbReference type="SUPFAM" id="SSF51230">
    <property type="entry name" value="Single hybrid motif"/>
    <property type="match status" value="2"/>
</dbReference>
<evidence type="ECO:0000313" key="14">
    <source>
        <dbReference type="EMBL" id="MBC3886524.1"/>
    </source>
</evidence>
<organism evidence="14 15">
    <name type="scientific">Undibacterium griseum</name>
    <dbReference type="NCBI Taxonomy" id="2762295"/>
    <lineage>
        <taxon>Bacteria</taxon>
        <taxon>Pseudomonadati</taxon>
        <taxon>Pseudomonadota</taxon>
        <taxon>Betaproteobacteria</taxon>
        <taxon>Burkholderiales</taxon>
        <taxon>Oxalobacteraceae</taxon>
        <taxon>Undibacterium</taxon>
    </lineage>
</organism>
<dbReference type="PROSITE" id="PS00189">
    <property type="entry name" value="LIPOYL"/>
    <property type="match status" value="2"/>
</dbReference>
<feature type="domain" description="Lipoyl-binding" evidence="13">
    <location>
        <begin position="122"/>
        <end position="196"/>
    </location>
</feature>
<dbReference type="InterPro" id="IPR011053">
    <property type="entry name" value="Single_hybrid_motif"/>
</dbReference>
<dbReference type="EMBL" id="JACOGC010000008">
    <property type="protein sequence ID" value="MBC3886524.1"/>
    <property type="molecule type" value="Genomic_DNA"/>
</dbReference>
<dbReference type="InterPro" id="IPR004099">
    <property type="entry name" value="Pyr_nucl-diS_OxRdtase_dimer"/>
</dbReference>
<keyword evidence="15" id="KW-1185">Reference proteome</keyword>
<dbReference type="Pfam" id="PF00364">
    <property type="entry name" value="Biotin_lipoyl"/>
    <property type="match status" value="2"/>
</dbReference>
<dbReference type="RefSeq" id="WP_186864068.1">
    <property type="nucleotide sequence ID" value="NZ_JACOGC010000008.1"/>
</dbReference>
<sequence length="707" mass="73316">MSTIEVKVPDIGDFKEVEVIELLVKVGDTIKVDQSLVTVESDKASMEIPASHAGVIKEMKVKLGDKIAEGSILLVLEAEDAAASATPAASTTPAAPAAPAVAAPASAPVAAPVAAPAGPVGIVEVKVPDIGDFKEVEVIEVMVKVGDTIKVDQSLITVESDKASMEIPSSHAGVIKEIKVKIGDKVAEGTLLLLVEAAGTAAPATAAASAAPVAAAPVVSSVPAPVVSGYTGQVDIECDMMVLGAGPGGYSAAFRSADLGMNTVLVEKYSTLGGVCLNVGCIPSKALLHVAAVIDETSHMEALGVTFTKPSIDIDKLRGYKESVIKKMTTGLAGMAKARKVNIVQGVGQFLSPYHIEVTAADGTKKVVQFKQAIIAAGSSVVNLPFVPVDPRIVDSTGALELRQVPKRMLVIGGGIIGLEMATVYSTLGARIDVVEMMDGLMQGADRDMVKVWQKHNEKRFDNIMLKTKTVGVEALPEGIKVTFASAVEGEAAPAPQVYDLVLVAVGRSPNGKKIAADKAGVAVTDRGFINVDKQMRTNVPHIFAIGDLVGQPMLAHKAVHEAHVAAEAAAGEKAYFDATVIPSVAYTDPEVAWVGVTEDEAKAKGIKVEKGLFPWMASGRAVANGRDEGFTKLLFDADTKRIVGGGIVGTHAGDMIGEIALAIEMGADAVDIGKTIHPHPTLGESIGMAAEVYKGVCTDLPPQRKK</sequence>
<keyword evidence="6 12" id="KW-0274">FAD</keyword>
<evidence type="ECO:0000256" key="12">
    <source>
        <dbReference type="RuleBase" id="RU003692"/>
    </source>
</evidence>
<dbReference type="Gene3D" id="2.40.50.100">
    <property type="match status" value="2"/>
</dbReference>
<dbReference type="InterPro" id="IPR023753">
    <property type="entry name" value="FAD/NAD-binding_dom"/>
</dbReference>